<keyword evidence="1" id="KW-0472">Membrane</keyword>
<dbReference type="GeneID" id="36346376"/>
<evidence type="ECO:0000256" key="1">
    <source>
        <dbReference type="SAM" id="Phobius"/>
    </source>
</evidence>
<gene>
    <name evidence="2" type="ORF">EGR_10661</name>
</gene>
<name>W6U7X3_ECHGR</name>
<dbReference type="EMBL" id="APAU02000248">
    <property type="protein sequence ID" value="EUB54477.1"/>
    <property type="molecule type" value="Genomic_DNA"/>
</dbReference>
<reference evidence="2 3" key="1">
    <citation type="journal article" date="2013" name="Nat. Genet.">
        <title>The genome of the hydatid tapeworm Echinococcus granulosus.</title>
        <authorList>
            <person name="Zheng H."/>
            <person name="Zhang W."/>
            <person name="Zhang L."/>
            <person name="Zhang Z."/>
            <person name="Li J."/>
            <person name="Lu G."/>
            <person name="Zhu Y."/>
            <person name="Wang Y."/>
            <person name="Huang Y."/>
            <person name="Liu J."/>
            <person name="Kang H."/>
            <person name="Chen J."/>
            <person name="Wang L."/>
            <person name="Chen A."/>
            <person name="Yu S."/>
            <person name="Gao Z."/>
            <person name="Jin L."/>
            <person name="Gu W."/>
            <person name="Wang Z."/>
            <person name="Zhao L."/>
            <person name="Shi B."/>
            <person name="Wen H."/>
            <person name="Lin R."/>
            <person name="Jones M.K."/>
            <person name="Brejova B."/>
            <person name="Vinar T."/>
            <person name="Zhao G."/>
            <person name="McManus D.P."/>
            <person name="Chen Z."/>
            <person name="Zhou Y."/>
            <person name="Wang S."/>
        </authorList>
    </citation>
    <scope>NUCLEOTIDE SEQUENCE [LARGE SCALE GENOMIC DNA]</scope>
</reference>
<organism evidence="2 3">
    <name type="scientific">Echinococcus granulosus</name>
    <name type="common">Hydatid tapeworm</name>
    <dbReference type="NCBI Taxonomy" id="6210"/>
    <lineage>
        <taxon>Eukaryota</taxon>
        <taxon>Metazoa</taxon>
        <taxon>Spiralia</taxon>
        <taxon>Lophotrochozoa</taxon>
        <taxon>Platyhelminthes</taxon>
        <taxon>Cestoda</taxon>
        <taxon>Eucestoda</taxon>
        <taxon>Cyclophyllidea</taxon>
        <taxon>Taeniidae</taxon>
        <taxon>Echinococcus</taxon>
        <taxon>Echinococcus granulosus group</taxon>
    </lineage>
</organism>
<keyword evidence="3" id="KW-1185">Reference proteome</keyword>
<comment type="caution">
    <text evidence="2">The sequence shown here is derived from an EMBL/GenBank/DDBJ whole genome shotgun (WGS) entry which is preliminary data.</text>
</comment>
<keyword evidence="1" id="KW-1133">Transmembrane helix</keyword>
<protein>
    <submittedName>
        <fullName evidence="2">Uncharacterized protein</fullName>
    </submittedName>
</protein>
<dbReference type="RefSeq" id="XP_024345673.1">
    <property type="nucleotide sequence ID" value="XM_024499910.1"/>
</dbReference>
<keyword evidence="1" id="KW-0812">Transmembrane</keyword>
<sequence length="249" mass="29625">MQILEGTKLLACIFYCITSSFPLDSCAFMSKTRIKEWSCEFVIFSHLQPKVRNPLAYQNTFIFQHKLVLRIRKETVRQSKTLIYYVEIYAFALLLWTLNKKYRASGHLFDTPLKCYELPATFLVFWMAKLCLEKLFLAIFLFKITQIVSFDYAYKPCIFLLTTFLQANLKHQYKPICRDYSVIHYFNRNLCSLRPPFCLKVLGDFNHHVVVNFYASVSRKKGHLKMNVKQEDLYFTTFVFEEIKWENLA</sequence>
<proteinExistence type="predicted"/>
<evidence type="ECO:0000313" key="3">
    <source>
        <dbReference type="Proteomes" id="UP000019149"/>
    </source>
</evidence>
<evidence type="ECO:0000313" key="2">
    <source>
        <dbReference type="EMBL" id="EUB54477.1"/>
    </source>
</evidence>
<dbReference type="KEGG" id="egl:EGR_10661"/>
<accession>W6U7X3</accession>
<feature type="transmembrane region" description="Helical" evidence="1">
    <location>
        <begin position="118"/>
        <end position="142"/>
    </location>
</feature>
<feature type="transmembrane region" description="Helical" evidence="1">
    <location>
        <begin position="82"/>
        <end position="98"/>
    </location>
</feature>
<dbReference type="CTD" id="36346376"/>
<dbReference type="Proteomes" id="UP000019149">
    <property type="component" value="Unassembled WGS sequence"/>
</dbReference>
<dbReference type="AlphaFoldDB" id="W6U7X3"/>